<sequence length="138" mass="15620">MFDSLFAKVYFAISGFKKNVKNLSGNDGILENEAVAMTRINTDDFVLFLRVVSSFFQEGLSEEDIQAAVDSIRGFNINEFSKMTYTLYHNDELVGLTMVTVIEQSNHLALYFLTEEKVANLLQEAIAMFQLPGNEMLQ</sequence>
<gene>
    <name evidence="1" type="ORF">ACFPOG_25910</name>
</gene>
<keyword evidence="2" id="KW-1185">Reference proteome</keyword>
<accession>A0ABW0KED9</accession>
<evidence type="ECO:0000313" key="1">
    <source>
        <dbReference type="EMBL" id="MFC5451640.1"/>
    </source>
</evidence>
<proteinExistence type="predicted"/>
<dbReference type="Proteomes" id="UP001596044">
    <property type="component" value="Unassembled WGS sequence"/>
</dbReference>
<name>A0ABW0KED9_9BACL</name>
<protein>
    <submittedName>
        <fullName evidence="1">Uncharacterized protein</fullName>
    </submittedName>
</protein>
<comment type="caution">
    <text evidence="1">The sequence shown here is derived from an EMBL/GenBank/DDBJ whole genome shotgun (WGS) entry which is preliminary data.</text>
</comment>
<dbReference type="EMBL" id="JBHSMJ010000039">
    <property type="protein sequence ID" value="MFC5451640.1"/>
    <property type="molecule type" value="Genomic_DNA"/>
</dbReference>
<reference evidence="2" key="1">
    <citation type="journal article" date="2019" name="Int. J. Syst. Evol. Microbiol.">
        <title>The Global Catalogue of Microorganisms (GCM) 10K type strain sequencing project: providing services to taxonomists for standard genome sequencing and annotation.</title>
        <authorList>
            <consortium name="The Broad Institute Genomics Platform"/>
            <consortium name="The Broad Institute Genome Sequencing Center for Infectious Disease"/>
            <person name="Wu L."/>
            <person name="Ma J."/>
        </authorList>
    </citation>
    <scope>NUCLEOTIDE SEQUENCE [LARGE SCALE GENOMIC DNA]</scope>
    <source>
        <strain evidence="2">KACC 11904</strain>
    </source>
</reference>
<organism evidence="1 2">
    <name type="scientific">Paenibacillus aestuarii</name>
    <dbReference type="NCBI Taxonomy" id="516965"/>
    <lineage>
        <taxon>Bacteria</taxon>
        <taxon>Bacillati</taxon>
        <taxon>Bacillota</taxon>
        <taxon>Bacilli</taxon>
        <taxon>Bacillales</taxon>
        <taxon>Paenibacillaceae</taxon>
        <taxon>Paenibacillus</taxon>
    </lineage>
</organism>
<evidence type="ECO:0000313" key="2">
    <source>
        <dbReference type="Proteomes" id="UP001596044"/>
    </source>
</evidence>
<dbReference type="RefSeq" id="WP_270881102.1">
    <property type="nucleotide sequence ID" value="NZ_JAQFVF010000045.1"/>
</dbReference>